<evidence type="ECO:0000256" key="9">
    <source>
        <dbReference type="SAM" id="Phobius"/>
    </source>
</evidence>
<keyword evidence="6" id="KW-0862">Zinc</keyword>
<evidence type="ECO:0000259" key="11">
    <source>
        <dbReference type="Pfam" id="PF05649"/>
    </source>
</evidence>
<evidence type="ECO:0000313" key="13">
    <source>
        <dbReference type="Proteomes" id="UP001218218"/>
    </source>
</evidence>
<keyword evidence="5" id="KW-0378">Hydrolase</keyword>
<comment type="similarity">
    <text evidence="2">Belongs to the peptidase M13 family.</text>
</comment>
<keyword evidence="13" id="KW-1185">Reference proteome</keyword>
<protein>
    <recommendedName>
        <fullName evidence="14">Endothelin-converting enzyme 1</fullName>
    </recommendedName>
</protein>
<keyword evidence="4" id="KW-0479">Metal-binding</keyword>
<comment type="caution">
    <text evidence="12">The sequence shown here is derived from an EMBL/GenBank/DDBJ whole genome shotgun (WGS) entry which is preliminary data.</text>
</comment>
<dbReference type="Gene3D" id="1.10.1380.10">
    <property type="entry name" value="Neutral endopeptidase , domain2"/>
    <property type="match status" value="1"/>
</dbReference>
<evidence type="ECO:0000256" key="6">
    <source>
        <dbReference type="ARBA" id="ARBA00022833"/>
    </source>
</evidence>
<reference evidence="12" key="1">
    <citation type="submission" date="2023-03" db="EMBL/GenBank/DDBJ databases">
        <title>Massive genome expansion in bonnet fungi (Mycena s.s.) driven by repeated elements and novel gene families across ecological guilds.</title>
        <authorList>
            <consortium name="Lawrence Berkeley National Laboratory"/>
            <person name="Harder C.B."/>
            <person name="Miyauchi S."/>
            <person name="Viragh M."/>
            <person name="Kuo A."/>
            <person name="Thoen E."/>
            <person name="Andreopoulos B."/>
            <person name="Lu D."/>
            <person name="Skrede I."/>
            <person name="Drula E."/>
            <person name="Henrissat B."/>
            <person name="Morin E."/>
            <person name="Kohler A."/>
            <person name="Barry K."/>
            <person name="LaButti K."/>
            <person name="Morin E."/>
            <person name="Salamov A."/>
            <person name="Lipzen A."/>
            <person name="Mereny Z."/>
            <person name="Hegedus B."/>
            <person name="Baldrian P."/>
            <person name="Stursova M."/>
            <person name="Weitz H."/>
            <person name="Taylor A."/>
            <person name="Grigoriev I.V."/>
            <person name="Nagy L.G."/>
            <person name="Martin F."/>
            <person name="Kauserud H."/>
        </authorList>
    </citation>
    <scope>NUCLEOTIDE SEQUENCE</scope>
    <source>
        <strain evidence="12">CBHHK002</strain>
    </source>
</reference>
<dbReference type="GO" id="GO:0016485">
    <property type="term" value="P:protein processing"/>
    <property type="evidence" value="ECO:0007669"/>
    <property type="project" value="TreeGrafter"/>
</dbReference>
<dbReference type="InterPro" id="IPR008753">
    <property type="entry name" value="Peptidase_M13_N"/>
</dbReference>
<comment type="cofactor">
    <cofactor evidence="1">
        <name>Zn(2+)</name>
        <dbReference type="ChEBI" id="CHEBI:29105"/>
    </cofactor>
</comment>
<keyword evidence="9" id="KW-0472">Membrane</keyword>
<feature type="region of interest" description="Disordered" evidence="8">
    <location>
        <begin position="362"/>
        <end position="381"/>
    </location>
</feature>
<dbReference type="Pfam" id="PF01431">
    <property type="entry name" value="Peptidase_M13"/>
    <property type="match status" value="1"/>
</dbReference>
<dbReference type="GO" id="GO:0046872">
    <property type="term" value="F:metal ion binding"/>
    <property type="evidence" value="ECO:0007669"/>
    <property type="project" value="UniProtKB-KW"/>
</dbReference>
<keyword evidence="3" id="KW-0645">Protease</keyword>
<dbReference type="PRINTS" id="PR00786">
    <property type="entry name" value="NEPRILYSIN"/>
</dbReference>
<dbReference type="InterPro" id="IPR042089">
    <property type="entry name" value="Peptidase_M13_dom_2"/>
</dbReference>
<dbReference type="PROSITE" id="PS51885">
    <property type="entry name" value="NEPRILYSIN"/>
    <property type="match status" value="1"/>
</dbReference>
<evidence type="ECO:0000256" key="4">
    <source>
        <dbReference type="ARBA" id="ARBA00022723"/>
    </source>
</evidence>
<dbReference type="PANTHER" id="PTHR11733">
    <property type="entry name" value="ZINC METALLOPROTEASE FAMILY M13 NEPRILYSIN-RELATED"/>
    <property type="match status" value="1"/>
</dbReference>
<feature type="domain" description="Peptidase M13 C-terminal" evidence="10">
    <location>
        <begin position="651"/>
        <end position="861"/>
    </location>
</feature>
<evidence type="ECO:0000256" key="7">
    <source>
        <dbReference type="ARBA" id="ARBA00023049"/>
    </source>
</evidence>
<evidence type="ECO:0000256" key="1">
    <source>
        <dbReference type="ARBA" id="ARBA00001947"/>
    </source>
</evidence>
<dbReference type="InterPro" id="IPR000718">
    <property type="entry name" value="Peptidase_M13"/>
</dbReference>
<dbReference type="PANTHER" id="PTHR11733:SF167">
    <property type="entry name" value="FI17812P1-RELATED"/>
    <property type="match status" value="1"/>
</dbReference>
<dbReference type="InterPro" id="IPR018497">
    <property type="entry name" value="Peptidase_M13_C"/>
</dbReference>
<evidence type="ECO:0000313" key="12">
    <source>
        <dbReference type="EMBL" id="KAJ7349217.1"/>
    </source>
</evidence>
<accession>A0AAD7A496</accession>
<keyword evidence="9" id="KW-0812">Transmembrane</keyword>
<dbReference type="Proteomes" id="UP001218218">
    <property type="component" value="Unassembled WGS sequence"/>
</dbReference>
<dbReference type="Gene3D" id="3.40.390.10">
    <property type="entry name" value="Collagenase (Catalytic Domain)"/>
    <property type="match status" value="1"/>
</dbReference>
<dbReference type="AlphaFoldDB" id="A0AAD7A496"/>
<dbReference type="GO" id="GO:0005886">
    <property type="term" value="C:plasma membrane"/>
    <property type="evidence" value="ECO:0007669"/>
    <property type="project" value="TreeGrafter"/>
</dbReference>
<sequence>MTDRVPRPSTDQEAAPLLRDSEYDPDGDEYRTETTAEPTFIERLNSVAQEPLTPLTQLLLVVALVLLLISAVFIGLFAGEYTKLKQRERNGPGNKPAPTITVTATSVITTTALPPPGPTSPPAEKPCLTSECIILSASILSSLDETQDPCENFFDFANGGWIAAHPLPADKGSFGQFEALSQDNKRVIQHFLETPSATSSFTTSYDEVLLQKLRGFYSSCLKESRLDELGTEPLIHFVKTVQRLFRGTGPEITAEKDEKSGLTVKGLTAALAFLHSRGIDAFFSFGVEGDIGVDPNFLLLWFDQAELGLPSKEYYEEDSIVKIYQDVVERLLFTLSEEEEKLQQHPTPTLVDDSQIWPSWPWPPWDGPDDDDEGEKPNRTQAAHKLAKQVIKFETRLANATLDADVYQDPFATYNRLPLANLTAALPQINFPEYFATFAPRRFPEHVVITYPAYPALVSEILNDTAAEVIEAYLVVRAALALSPNLGTTTEAWQAQRSLLETLTGIKKGAVGDRAEYCVGKVEQTLGFAAGRYFVNETFGGDSREKGTKVITDIVDAFKASLPNVPWLDKTSADAAAEKADAIRVKVGYPISPDTRDPASILRYYRDVTVKEDSYFDNILSAAASASFKTWLKLGARRNLDEWEMWPSMVNAYFNPPSNEIVFPAGILQPPFFSHDWPSYLSYGAFGHVAAHELTHAFDSAGRLYNQEGKLENWWTNSSNAGFQVKQECIETQYSSYTVPDGKGGEIHVNGNLTSGENIGDTGLIQAYRAWKAQYSDSFQAGNEFLLPGVKYTREQLFFISFARVWGNTMKTAAQVQRVRTDPHSPNIYRVDGTVSNIPEFAAAFKCSKTAKLNPPPEKQCLFWS</sequence>
<evidence type="ECO:0000256" key="8">
    <source>
        <dbReference type="SAM" id="MobiDB-lite"/>
    </source>
</evidence>
<keyword evidence="7" id="KW-0482">Metalloprotease</keyword>
<dbReference type="CDD" id="cd08662">
    <property type="entry name" value="M13"/>
    <property type="match status" value="1"/>
</dbReference>
<feature type="domain" description="Peptidase M13 N-terminal" evidence="11">
    <location>
        <begin position="149"/>
        <end position="590"/>
    </location>
</feature>
<evidence type="ECO:0000256" key="5">
    <source>
        <dbReference type="ARBA" id="ARBA00022801"/>
    </source>
</evidence>
<evidence type="ECO:0000256" key="3">
    <source>
        <dbReference type="ARBA" id="ARBA00022670"/>
    </source>
</evidence>
<evidence type="ECO:0000256" key="2">
    <source>
        <dbReference type="ARBA" id="ARBA00007357"/>
    </source>
</evidence>
<name>A0AAD7A496_9AGAR</name>
<proteinExistence type="inferred from homology"/>
<gene>
    <name evidence="12" type="ORF">DFH08DRAFT_864799</name>
</gene>
<evidence type="ECO:0008006" key="14">
    <source>
        <dbReference type="Google" id="ProtNLM"/>
    </source>
</evidence>
<dbReference type="GO" id="GO:0004222">
    <property type="term" value="F:metalloendopeptidase activity"/>
    <property type="evidence" value="ECO:0007669"/>
    <property type="project" value="InterPro"/>
</dbReference>
<feature type="region of interest" description="Disordered" evidence="8">
    <location>
        <begin position="1"/>
        <end position="32"/>
    </location>
</feature>
<dbReference type="InterPro" id="IPR024079">
    <property type="entry name" value="MetalloPept_cat_dom_sf"/>
</dbReference>
<feature type="transmembrane region" description="Helical" evidence="9">
    <location>
        <begin position="58"/>
        <end position="79"/>
    </location>
</feature>
<organism evidence="12 13">
    <name type="scientific">Mycena albidolilacea</name>
    <dbReference type="NCBI Taxonomy" id="1033008"/>
    <lineage>
        <taxon>Eukaryota</taxon>
        <taxon>Fungi</taxon>
        <taxon>Dikarya</taxon>
        <taxon>Basidiomycota</taxon>
        <taxon>Agaricomycotina</taxon>
        <taxon>Agaricomycetes</taxon>
        <taxon>Agaricomycetidae</taxon>
        <taxon>Agaricales</taxon>
        <taxon>Marasmiineae</taxon>
        <taxon>Mycenaceae</taxon>
        <taxon>Mycena</taxon>
    </lineage>
</organism>
<dbReference type="SUPFAM" id="SSF55486">
    <property type="entry name" value="Metalloproteases ('zincins'), catalytic domain"/>
    <property type="match status" value="1"/>
</dbReference>
<dbReference type="Pfam" id="PF05649">
    <property type="entry name" value="Peptidase_M13_N"/>
    <property type="match status" value="1"/>
</dbReference>
<keyword evidence="9" id="KW-1133">Transmembrane helix</keyword>
<dbReference type="EMBL" id="JARIHO010000016">
    <property type="protein sequence ID" value="KAJ7349217.1"/>
    <property type="molecule type" value="Genomic_DNA"/>
</dbReference>
<evidence type="ECO:0000259" key="10">
    <source>
        <dbReference type="Pfam" id="PF01431"/>
    </source>
</evidence>